<sequence length="65" mass="6509">MADHDDSAVVGDDAQSPQNGSDSDGSEKQGGLGKDGTIPADPDGVAAGHSDTPSHFNPEEDEDAS</sequence>
<dbReference type="AlphaFoldDB" id="A0A4R5YLH0"/>
<proteinExistence type="predicted"/>
<gene>
    <name evidence="2" type="ORF">E2R54_13145</name>
</gene>
<protein>
    <submittedName>
        <fullName evidence="2">Uncharacterized protein</fullName>
    </submittedName>
</protein>
<accession>A0A4R5YLH0</accession>
<feature type="region of interest" description="Disordered" evidence="1">
    <location>
        <begin position="1"/>
        <end position="65"/>
    </location>
</feature>
<name>A0A4R5YLH0_9MICO</name>
<evidence type="ECO:0000256" key="1">
    <source>
        <dbReference type="SAM" id="MobiDB-lite"/>
    </source>
</evidence>
<dbReference type="Proteomes" id="UP000295633">
    <property type="component" value="Unassembled WGS sequence"/>
</dbReference>
<evidence type="ECO:0000313" key="3">
    <source>
        <dbReference type="Proteomes" id="UP000295633"/>
    </source>
</evidence>
<dbReference type="EMBL" id="SMZX01000002">
    <property type="protein sequence ID" value="TDL44104.1"/>
    <property type="molecule type" value="Genomic_DNA"/>
</dbReference>
<evidence type="ECO:0000313" key="2">
    <source>
        <dbReference type="EMBL" id="TDL44104.1"/>
    </source>
</evidence>
<dbReference type="RefSeq" id="WP_133400062.1">
    <property type="nucleotide sequence ID" value="NZ_SMZX01000002.1"/>
</dbReference>
<comment type="caution">
    <text evidence="2">The sequence shown here is derived from an EMBL/GenBank/DDBJ whole genome shotgun (WGS) entry which is preliminary data.</text>
</comment>
<reference evidence="2 3" key="1">
    <citation type="submission" date="2019-03" db="EMBL/GenBank/DDBJ databases">
        <title>Genome Sequencing and Assembly of Various Microbes Isolated from Partially Reclaimed Soil and Acid Mine Drainage (AMD) Site.</title>
        <authorList>
            <person name="Steinbock B."/>
            <person name="Bechtold R."/>
            <person name="Sevigny J.L."/>
            <person name="Thomas D."/>
            <person name="Cuthill L.R."/>
            <person name="Aveiro Johannsen E.J."/>
            <person name="Thomas K."/>
            <person name="Ghosh A."/>
        </authorList>
    </citation>
    <scope>NUCLEOTIDE SEQUENCE [LARGE SCALE GENOMIC DNA]</scope>
    <source>
        <strain evidence="2 3">F-B2</strain>
    </source>
</reference>
<organism evidence="2 3">
    <name type="scientific">Microbacterium oleivorans</name>
    <dbReference type="NCBI Taxonomy" id="273677"/>
    <lineage>
        <taxon>Bacteria</taxon>
        <taxon>Bacillati</taxon>
        <taxon>Actinomycetota</taxon>
        <taxon>Actinomycetes</taxon>
        <taxon>Micrococcales</taxon>
        <taxon>Microbacteriaceae</taxon>
        <taxon>Microbacterium</taxon>
    </lineage>
</organism>